<feature type="transmembrane region" description="Helical" evidence="1">
    <location>
        <begin position="22"/>
        <end position="43"/>
    </location>
</feature>
<reference evidence="3" key="1">
    <citation type="submission" date="2016-10" db="EMBL/GenBank/DDBJ databases">
        <authorList>
            <person name="Varghese N."/>
            <person name="Submissions S."/>
        </authorList>
    </citation>
    <scope>NUCLEOTIDE SEQUENCE [LARGE SCALE GENOMIC DNA]</scope>
    <source>
        <strain evidence="3">DC30,IBRC 10041,KCTC 4046</strain>
    </source>
</reference>
<dbReference type="RefSeq" id="WP_176819401.1">
    <property type="nucleotide sequence ID" value="NZ_FNPC01000001.1"/>
</dbReference>
<keyword evidence="1" id="KW-1133">Transmembrane helix</keyword>
<evidence type="ECO:0000313" key="2">
    <source>
        <dbReference type="EMBL" id="SDX74704.1"/>
    </source>
</evidence>
<accession>A0A1H3E9W5</accession>
<dbReference type="AlphaFoldDB" id="A0A1H3E9W5"/>
<organism evidence="2 3">
    <name type="scientific">Halopenitus persicus</name>
    <dbReference type="NCBI Taxonomy" id="1048396"/>
    <lineage>
        <taxon>Archaea</taxon>
        <taxon>Methanobacteriati</taxon>
        <taxon>Methanobacteriota</taxon>
        <taxon>Stenosarchaea group</taxon>
        <taxon>Halobacteria</taxon>
        <taxon>Halobacteriales</taxon>
        <taxon>Haloferacaceae</taxon>
        <taxon>Halopenitus</taxon>
    </lineage>
</organism>
<keyword evidence="3" id="KW-1185">Reference proteome</keyword>
<proteinExistence type="predicted"/>
<protein>
    <submittedName>
        <fullName evidence="2">Uncharacterized protein</fullName>
    </submittedName>
</protein>
<sequence>MSNEPTRDAADTPAMQRLYDRIWLLAVAAFVFFLVAYVGWGLLDLLSLPVR</sequence>
<evidence type="ECO:0000313" key="3">
    <source>
        <dbReference type="Proteomes" id="UP000199079"/>
    </source>
</evidence>
<keyword evidence="1" id="KW-0472">Membrane</keyword>
<evidence type="ECO:0000256" key="1">
    <source>
        <dbReference type="SAM" id="Phobius"/>
    </source>
</evidence>
<dbReference type="EMBL" id="FNPC01000001">
    <property type="protein sequence ID" value="SDX74704.1"/>
    <property type="molecule type" value="Genomic_DNA"/>
</dbReference>
<dbReference type="Proteomes" id="UP000199079">
    <property type="component" value="Unassembled WGS sequence"/>
</dbReference>
<keyword evidence="1" id="KW-0812">Transmembrane</keyword>
<gene>
    <name evidence="2" type="ORF">SAMN05216564_101320</name>
</gene>
<name>A0A1H3E9W5_9EURY</name>